<dbReference type="RefSeq" id="WP_211143067.1">
    <property type="nucleotide sequence ID" value="NZ_JAEEGB010000014.1"/>
</dbReference>
<dbReference type="InterPro" id="IPR032807">
    <property type="entry name" value="GNVR"/>
</dbReference>
<feature type="transmembrane region" description="Helical" evidence="7">
    <location>
        <begin position="20"/>
        <end position="42"/>
    </location>
</feature>
<evidence type="ECO:0000313" key="10">
    <source>
        <dbReference type="EMBL" id="MBI6873644.1"/>
    </source>
</evidence>
<evidence type="ECO:0000256" key="6">
    <source>
        <dbReference type="ARBA" id="ARBA00023136"/>
    </source>
</evidence>
<reference evidence="10" key="1">
    <citation type="submission" date="2020-12" db="EMBL/GenBank/DDBJ databases">
        <title>Clostridium thailandense sp. nov., a novel acetogenic bacterium isolated from peat land soil in Thailand.</title>
        <authorList>
            <person name="Chaikitkaew S."/>
            <person name="Birkeland N.K."/>
        </authorList>
    </citation>
    <scope>NUCLEOTIDE SEQUENCE</scope>
    <source>
        <strain evidence="10">DSM 17425</strain>
    </source>
</reference>
<evidence type="ECO:0000256" key="5">
    <source>
        <dbReference type="ARBA" id="ARBA00022989"/>
    </source>
</evidence>
<comment type="caution">
    <text evidence="10">The sequence shown here is derived from an EMBL/GenBank/DDBJ whole genome shotgun (WGS) entry which is preliminary data.</text>
</comment>
<dbReference type="GO" id="GO:0005886">
    <property type="term" value="C:plasma membrane"/>
    <property type="evidence" value="ECO:0007669"/>
    <property type="project" value="UniProtKB-SubCell"/>
</dbReference>
<keyword evidence="11" id="KW-1185">Reference proteome</keyword>
<dbReference type="Pfam" id="PF13807">
    <property type="entry name" value="GNVR"/>
    <property type="match status" value="1"/>
</dbReference>
<keyword evidence="6 7" id="KW-0472">Membrane</keyword>
<dbReference type="Pfam" id="PF02706">
    <property type="entry name" value="Wzz"/>
    <property type="match status" value="1"/>
</dbReference>
<evidence type="ECO:0000256" key="3">
    <source>
        <dbReference type="ARBA" id="ARBA00022475"/>
    </source>
</evidence>
<dbReference type="PANTHER" id="PTHR32309">
    <property type="entry name" value="TYROSINE-PROTEIN KINASE"/>
    <property type="match status" value="1"/>
</dbReference>
<evidence type="ECO:0000256" key="7">
    <source>
        <dbReference type="SAM" id="Phobius"/>
    </source>
</evidence>
<feature type="domain" description="Tyrosine-protein kinase G-rich" evidence="9">
    <location>
        <begin position="130"/>
        <end position="196"/>
    </location>
</feature>
<keyword evidence="3" id="KW-1003">Cell membrane</keyword>
<sequence>MSEEMTIDLKNFFCIIKKRIKLILIITIACTLISGILNFFVIKSTYEASASIVIGKADNDPNNKSQYNYNDIMMFQKLVKTYAEIGKSRAVAENASARLKNISADKLESIINVTPQNDTQIVEFKVKNNSPQEAYLIMNAVTDAFIQESKRIYPTGSIQVMDGAKIPQKPIKPNKTLNVAIAFFIGLVVSLGLTFALEYMDSTIKTEENINRYLGIPVIGVIPRDNN</sequence>
<dbReference type="Proteomes" id="UP000622687">
    <property type="component" value="Unassembled WGS sequence"/>
</dbReference>
<proteinExistence type="inferred from homology"/>
<dbReference type="GO" id="GO:0004713">
    <property type="term" value="F:protein tyrosine kinase activity"/>
    <property type="evidence" value="ECO:0007669"/>
    <property type="project" value="TreeGrafter"/>
</dbReference>
<protein>
    <submittedName>
        <fullName evidence="10">Capsular biosynthesis protein</fullName>
    </submittedName>
</protein>
<evidence type="ECO:0000256" key="2">
    <source>
        <dbReference type="ARBA" id="ARBA00006683"/>
    </source>
</evidence>
<comment type="subcellular location">
    <subcellularLocation>
        <location evidence="1">Cell membrane</location>
        <topology evidence="1">Multi-pass membrane protein</topology>
    </subcellularLocation>
</comment>
<evidence type="ECO:0000256" key="4">
    <source>
        <dbReference type="ARBA" id="ARBA00022692"/>
    </source>
</evidence>
<evidence type="ECO:0000256" key="1">
    <source>
        <dbReference type="ARBA" id="ARBA00004651"/>
    </source>
</evidence>
<name>A0A934M1S9_9CLOT</name>
<dbReference type="EMBL" id="JAEEGB010000014">
    <property type="protein sequence ID" value="MBI6873644.1"/>
    <property type="molecule type" value="Genomic_DNA"/>
</dbReference>
<feature type="domain" description="Polysaccharide chain length determinant N-terminal" evidence="8">
    <location>
        <begin position="6"/>
        <end position="97"/>
    </location>
</feature>
<dbReference type="PANTHER" id="PTHR32309:SF13">
    <property type="entry name" value="FERRIC ENTEROBACTIN TRANSPORT PROTEIN FEPE"/>
    <property type="match status" value="1"/>
</dbReference>
<dbReference type="InterPro" id="IPR003856">
    <property type="entry name" value="LPS_length_determ_N"/>
</dbReference>
<evidence type="ECO:0000259" key="8">
    <source>
        <dbReference type="Pfam" id="PF02706"/>
    </source>
</evidence>
<evidence type="ECO:0000313" key="11">
    <source>
        <dbReference type="Proteomes" id="UP000622687"/>
    </source>
</evidence>
<keyword evidence="4 7" id="KW-0812">Transmembrane</keyword>
<feature type="transmembrane region" description="Helical" evidence="7">
    <location>
        <begin position="177"/>
        <end position="197"/>
    </location>
</feature>
<dbReference type="InterPro" id="IPR050445">
    <property type="entry name" value="Bact_polysacc_biosynth/exp"/>
</dbReference>
<gene>
    <name evidence="10" type="ORF">I6U51_13135</name>
</gene>
<organism evidence="10 11">
    <name type="scientific">Clostridium aciditolerans</name>
    <dbReference type="NCBI Taxonomy" id="339861"/>
    <lineage>
        <taxon>Bacteria</taxon>
        <taxon>Bacillati</taxon>
        <taxon>Bacillota</taxon>
        <taxon>Clostridia</taxon>
        <taxon>Eubacteriales</taxon>
        <taxon>Clostridiaceae</taxon>
        <taxon>Clostridium</taxon>
    </lineage>
</organism>
<comment type="similarity">
    <text evidence="2">Belongs to the CpsC/CapA family.</text>
</comment>
<accession>A0A934M1S9</accession>
<dbReference type="AlphaFoldDB" id="A0A934M1S9"/>
<keyword evidence="5 7" id="KW-1133">Transmembrane helix</keyword>
<evidence type="ECO:0000259" key="9">
    <source>
        <dbReference type="Pfam" id="PF13807"/>
    </source>
</evidence>